<sequence length="775" mass="85700">MNLQRKGMPDIFGVPFSIPCFLRGASRLGSDFQSKVFGSPAAFGPERAVRNEAMLSTLQTFQFYTRDTSRIMDQIKSDPMNKRDMEYYRENISKVKSVDEFMSDYRLYSYAMTAFGLAEQVESRGLIRKVLESDIDQPLSLVNKIGDDRYRELYKAFNFTGKTTEPAAQSASQIDRITEAYSEYRVVASNSARQKLDAYATGIASVKSVDEFLQSSAVFDVAMAAVGIDPAYASKSFIRDVFTSNVADEAAARGDNRFVELKAMFNFQPDGTAAPGGVQSKLEMNETMRRYYDEKNLLSSPASAMNDIEYWRMKMPSVRSVDQFVQDPRLLDVALRSVGLDAGIQSSEFVGNILRSDPDDPDSALNQMADTTETDRLIKSQYRELRALFDFRSDGSLAAGMASAIDPANETSMFDEYLKLNASRSASSDRVATSLYKIGVVNIETVSQFMRNKNVYDYALKAYGIDPATASRTEIMNVLRSDPGDPKSYAVKSGDPRFVALAAAFNFDESGKIADKRTAQNDKAFSDTIDRYAKSVAEEPSALQKQVIEKTTNAYREAIADVISVKDFVSSKVIVDYVTAAFDLKDLKLTPSKLSEVLTSDLDDPNSLINRMDDKRLRELRNAFQFNSFGGIDRADGGVQSKADRIMVEDFFLRQKYEEQAGAESEGARLALYFKRSAENIKTAFDVLAEPALLKVIQTAVGLPAESGQADLEAQARMIEKRVDFESFKDPEALSRFINRFVALWDSQNGGGAGGFDAAAIILGGGGGDGSLGIF</sequence>
<evidence type="ECO:0000313" key="1">
    <source>
        <dbReference type="EMBL" id="RFC62407.1"/>
    </source>
</evidence>
<dbReference type="SUPFAM" id="SSF158837">
    <property type="entry name" value="AGR C 984p-like"/>
    <property type="match status" value="5"/>
</dbReference>
<dbReference type="Pfam" id="PF06748">
    <property type="entry name" value="DUF1217"/>
    <property type="match status" value="3"/>
</dbReference>
<dbReference type="InterPro" id="IPR023157">
    <property type="entry name" value="AGR-C-984p-like_sf"/>
</dbReference>
<dbReference type="Gene3D" id="1.10.3700.10">
    <property type="entry name" value="AGR C 984p-like"/>
    <property type="match status" value="3"/>
</dbReference>
<organism evidence="1 2">
    <name type="scientific">Fulvimarina endophytica</name>
    <dbReference type="NCBI Taxonomy" id="2293836"/>
    <lineage>
        <taxon>Bacteria</taxon>
        <taxon>Pseudomonadati</taxon>
        <taxon>Pseudomonadota</taxon>
        <taxon>Alphaproteobacteria</taxon>
        <taxon>Hyphomicrobiales</taxon>
        <taxon>Aurantimonadaceae</taxon>
        <taxon>Fulvimarina</taxon>
    </lineage>
</organism>
<accession>A0A371WZK9</accession>
<gene>
    <name evidence="1" type="ORF">DYI37_16400</name>
</gene>
<dbReference type="Proteomes" id="UP000264310">
    <property type="component" value="Unassembled WGS sequence"/>
</dbReference>
<reference evidence="1 2" key="1">
    <citation type="submission" date="2018-08" db="EMBL/GenBank/DDBJ databases">
        <title>Fulvimarina sp. 85, whole genome shotgun sequence.</title>
        <authorList>
            <person name="Tuo L."/>
        </authorList>
    </citation>
    <scope>NUCLEOTIDE SEQUENCE [LARGE SCALE GENOMIC DNA]</scope>
    <source>
        <strain evidence="1 2">85</strain>
    </source>
</reference>
<name>A0A371WZK9_9HYPH</name>
<comment type="caution">
    <text evidence="1">The sequence shown here is derived from an EMBL/GenBank/DDBJ whole genome shotgun (WGS) entry which is preliminary data.</text>
</comment>
<keyword evidence="2" id="KW-1185">Reference proteome</keyword>
<protein>
    <submittedName>
        <fullName evidence="1">DUF1217 domain-containing protein</fullName>
    </submittedName>
</protein>
<proteinExistence type="predicted"/>
<dbReference type="EMBL" id="QURL01000007">
    <property type="protein sequence ID" value="RFC62407.1"/>
    <property type="molecule type" value="Genomic_DNA"/>
</dbReference>
<dbReference type="AlphaFoldDB" id="A0A371WZK9"/>
<dbReference type="InterPro" id="IPR010626">
    <property type="entry name" value="DUF1217"/>
</dbReference>
<evidence type="ECO:0000313" key="2">
    <source>
        <dbReference type="Proteomes" id="UP000264310"/>
    </source>
</evidence>